<gene>
    <name evidence="2" type="ORF">LTWDN19_20460</name>
    <name evidence="3" type="ORF">PSR33_09760</name>
</gene>
<dbReference type="EMBL" id="CP117684">
    <property type="protein sequence ID" value="WDC92835.1"/>
    <property type="molecule type" value="Genomic_DNA"/>
</dbReference>
<dbReference type="EMBL" id="AP024685">
    <property type="protein sequence ID" value="BCX31479.1"/>
    <property type="molecule type" value="Genomic_DNA"/>
</dbReference>
<proteinExistence type="predicted"/>
<dbReference type="Proteomes" id="UP000825100">
    <property type="component" value="Chromosome"/>
</dbReference>
<evidence type="ECO:0000313" key="3">
    <source>
        <dbReference type="EMBL" id="WDC92835.1"/>
    </source>
</evidence>
<dbReference type="InterPro" id="IPR010982">
    <property type="entry name" value="Lambda_DNA-bd_dom_sf"/>
</dbReference>
<evidence type="ECO:0000259" key="1">
    <source>
        <dbReference type="PROSITE" id="PS50943"/>
    </source>
</evidence>
<dbReference type="Proteomes" id="UP001215533">
    <property type="component" value="Plasmid p1_CACC879"/>
</dbReference>
<dbReference type="OrthoDB" id="2317408at2"/>
<feature type="domain" description="HTH cro/C1-type" evidence="1">
    <location>
        <begin position="50"/>
        <end position="69"/>
    </location>
</feature>
<dbReference type="GO" id="GO:0003677">
    <property type="term" value="F:DNA binding"/>
    <property type="evidence" value="ECO:0007669"/>
    <property type="project" value="InterPro"/>
</dbReference>
<protein>
    <recommendedName>
        <fullName evidence="1">HTH cro/C1-type domain-containing protein</fullName>
    </recommendedName>
</protein>
<evidence type="ECO:0000313" key="2">
    <source>
        <dbReference type="EMBL" id="BCX31479.1"/>
    </source>
</evidence>
<dbReference type="Pfam" id="PF13443">
    <property type="entry name" value="HTH_26"/>
    <property type="match status" value="1"/>
</dbReference>
<organism evidence="3 5">
    <name type="scientific">Latilactobacillus curvatus</name>
    <name type="common">Lactobacillus curvatus</name>
    <dbReference type="NCBI Taxonomy" id="28038"/>
    <lineage>
        <taxon>Bacteria</taxon>
        <taxon>Bacillati</taxon>
        <taxon>Bacillota</taxon>
        <taxon>Bacilli</taxon>
        <taxon>Lactobacillales</taxon>
        <taxon>Lactobacillaceae</taxon>
        <taxon>Latilactobacillus</taxon>
    </lineage>
</organism>
<dbReference type="PROSITE" id="PS50943">
    <property type="entry name" value="HTH_CROC1"/>
    <property type="match status" value="1"/>
</dbReference>
<sequence>MGERNIVEIVRENVVRYMAEAGMKKFDLAMVVGGTAGIQRLIDGGSVNGPTIVTLQKIAMALGVKTIDLVEDWSDEDE</sequence>
<keyword evidence="4" id="KW-1185">Reference proteome</keyword>
<geneLocation type="plasmid" evidence="3 5">
    <name>p1_CACC879</name>
</geneLocation>
<reference evidence="3" key="2">
    <citation type="submission" date="2023-02" db="EMBL/GenBank/DDBJ databases">
        <title>Complete genome sequence of Lactobacillus curvatus CACC879 isolated from Pig feces.</title>
        <authorList>
            <person name="Park S."/>
            <person name="Park M.A."/>
            <person name="Kim D.-H."/>
            <person name="Kim Y."/>
        </authorList>
    </citation>
    <scope>NUCLEOTIDE SEQUENCE</scope>
    <source>
        <strain evidence="3">Curvatus</strain>
        <plasmid evidence="3">p1_CACC879</plasmid>
    </source>
</reference>
<name>A0A1B2A690_LATCU</name>
<dbReference type="AlphaFoldDB" id="A0A1B2A690"/>
<dbReference type="InterPro" id="IPR001387">
    <property type="entry name" value="Cro/C1-type_HTH"/>
</dbReference>
<keyword evidence="3" id="KW-0614">Plasmid</keyword>
<accession>A0A1B2A690</accession>
<dbReference type="RefSeq" id="WP_039098607.1">
    <property type="nucleotide sequence ID" value="NZ_AP024685.1"/>
</dbReference>
<dbReference type="SUPFAM" id="SSF47413">
    <property type="entry name" value="lambda repressor-like DNA-binding domains"/>
    <property type="match status" value="1"/>
</dbReference>
<evidence type="ECO:0000313" key="4">
    <source>
        <dbReference type="Proteomes" id="UP000825100"/>
    </source>
</evidence>
<evidence type="ECO:0000313" key="5">
    <source>
        <dbReference type="Proteomes" id="UP001215533"/>
    </source>
</evidence>
<reference evidence="2 4" key="1">
    <citation type="submission" date="2021-05" db="EMBL/GenBank/DDBJ databases">
        <title>Complete Genome Sequence of Latilactobacillus sp. Strain WDN19, a High D-Aspartate-producing Lactic Acid Bacterium Isolated from a Japanese Pickle.</title>
        <authorList>
            <person name="Kajitani K."/>
            <person name="Takahashi S."/>
        </authorList>
    </citation>
    <scope>NUCLEOTIDE SEQUENCE [LARGE SCALE GENOMIC DNA]</scope>
    <source>
        <strain evidence="2 4">WDN19</strain>
    </source>
</reference>